<dbReference type="Gene3D" id="3.30.870.10">
    <property type="entry name" value="Endonuclease Chain A"/>
    <property type="match status" value="2"/>
</dbReference>
<dbReference type="PROSITE" id="PS50035">
    <property type="entry name" value="PLD"/>
    <property type="match status" value="2"/>
</dbReference>
<evidence type="ECO:0000256" key="1">
    <source>
        <dbReference type="SAM" id="Phobius"/>
    </source>
</evidence>
<keyword evidence="1" id="KW-1133">Transmembrane helix</keyword>
<dbReference type="InterPro" id="IPR001736">
    <property type="entry name" value="PLipase_D/transphosphatidylase"/>
</dbReference>
<protein>
    <submittedName>
        <fullName evidence="3">Major cardiolipin synthase ClsA</fullName>
        <ecNumber evidence="3">2.7.8.-</ecNumber>
    </submittedName>
</protein>
<name>A0A6J4ZSV7_9BURK</name>
<dbReference type="PANTHER" id="PTHR21248:SF22">
    <property type="entry name" value="PHOSPHOLIPASE D"/>
    <property type="match status" value="1"/>
</dbReference>
<dbReference type="AlphaFoldDB" id="A0A6J4ZSV7"/>
<dbReference type="Pfam" id="PF13091">
    <property type="entry name" value="PLDc_2"/>
    <property type="match status" value="2"/>
</dbReference>
<reference evidence="3 4" key="1">
    <citation type="submission" date="2020-04" db="EMBL/GenBank/DDBJ databases">
        <authorList>
            <person name="De Canck E."/>
        </authorList>
    </citation>
    <scope>NUCLEOTIDE SEQUENCE [LARGE SCALE GENOMIC DNA]</scope>
    <source>
        <strain evidence="3 4">LMG 26845</strain>
    </source>
</reference>
<dbReference type="GO" id="GO:0032049">
    <property type="term" value="P:cardiolipin biosynthetic process"/>
    <property type="evidence" value="ECO:0007669"/>
    <property type="project" value="UniProtKB-ARBA"/>
</dbReference>
<sequence>MVFTISVVAGAGAAVHAAMTKQDVRSAIGWVGLALFSPLFGALAYFVAGINRIRKTRLSQQRDEAMLVDAALVETPSVDVAPISGPQFASLKVLGDRVSRFRLLGGNAVRPLAGGDETYPAMLQAIREARHAVAMQSYIFDNDAIGREMAQALIEAHGRGVQVRVLIDAIGAKYSRPPIVRMLARGGVPVARFMTNPLGVLRMPYANLRSHRKVLVVDGRVGFTGGMNVRAAFVTALSGPATNVDTHFRVEGPIVTQLMSVFAHDWNFTTHESLPAQPWFDPQAQPPHGAVPMRCVPSGPDRALGSAHSILLGALAVAQRHVRIQSPYFLPDQPLIGALATAARRGVVVDIVIPGKNNLRLVDYAMTAQLDQVVRTGCRVWRSQGAFDHSKLMTVDDGWAYVGSSNLDPRSLRLNFELDTEIYDVDVARWVGARIDAQVAGARRQTLEELLQAPFAKRLRNKVIWLATPYL</sequence>
<keyword evidence="3" id="KW-0808">Transferase</keyword>
<evidence type="ECO:0000313" key="4">
    <source>
        <dbReference type="Proteomes" id="UP000507979"/>
    </source>
</evidence>
<dbReference type="EC" id="2.7.8.-" evidence="3"/>
<dbReference type="EMBL" id="CADIJR010000015">
    <property type="protein sequence ID" value="CAB3642257.1"/>
    <property type="molecule type" value="Genomic_DNA"/>
</dbReference>
<dbReference type="GO" id="GO:0016020">
    <property type="term" value="C:membrane"/>
    <property type="evidence" value="ECO:0007669"/>
    <property type="project" value="TreeGrafter"/>
</dbReference>
<keyword evidence="4" id="KW-1185">Reference proteome</keyword>
<keyword evidence="1" id="KW-0812">Transmembrane</keyword>
<feature type="domain" description="PLD phosphodiesterase" evidence="2">
    <location>
        <begin position="206"/>
        <end position="233"/>
    </location>
</feature>
<dbReference type="GO" id="GO:0008808">
    <property type="term" value="F:cardiolipin synthase activity"/>
    <property type="evidence" value="ECO:0007669"/>
    <property type="project" value="TreeGrafter"/>
</dbReference>
<organism evidence="3 4">
    <name type="scientific">Achromobacter insuavis</name>
    <dbReference type="NCBI Taxonomy" id="1287735"/>
    <lineage>
        <taxon>Bacteria</taxon>
        <taxon>Pseudomonadati</taxon>
        <taxon>Pseudomonadota</taxon>
        <taxon>Betaproteobacteria</taxon>
        <taxon>Burkholderiales</taxon>
        <taxon>Alcaligenaceae</taxon>
        <taxon>Achromobacter</taxon>
    </lineage>
</organism>
<feature type="transmembrane region" description="Helical" evidence="1">
    <location>
        <begin position="27"/>
        <end position="48"/>
    </location>
</feature>
<feature type="domain" description="PLD phosphodiesterase" evidence="2">
    <location>
        <begin position="384"/>
        <end position="411"/>
    </location>
</feature>
<accession>A0A6J4ZSV7</accession>
<gene>
    <name evidence="3" type="primary">clsA</name>
    <name evidence="3" type="ORF">LMG26845_02153</name>
</gene>
<dbReference type="CDD" id="cd09163">
    <property type="entry name" value="PLDc_CLS_unchar2_2"/>
    <property type="match status" value="1"/>
</dbReference>
<dbReference type="Proteomes" id="UP000507979">
    <property type="component" value="Unassembled WGS sequence"/>
</dbReference>
<keyword evidence="1" id="KW-0472">Membrane</keyword>
<dbReference type="SMART" id="SM00155">
    <property type="entry name" value="PLDc"/>
    <property type="match status" value="2"/>
</dbReference>
<dbReference type="CDD" id="cd09157">
    <property type="entry name" value="PLDc_CLS_unchar2_1"/>
    <property type="match status" value="1"/>
</dbReference>
<dbReference type="SUPFAM" id="SSF56024">
    <property type="entry name" value="Phospholipase D/nuclease"/>
    <property type="match status" value="2"/>
</dbReference>
<evidence type="ECO:0000259" key="2">
    <source>
        <dbReference type="PROSITE" id="PS50035"/>
    </source>
</evidence>
<evidence type="ECO:0000313" key="3">
    <source>
        <dbReference type="EMBL" id="CAB3642257.1"/>
    </source>
</evidence>
<dbReference type="PANTHER" id="PTHR21248">
    <property type="entry name" value="CARDIOLIPIN SYNTHASE"/>
    <property type="match status" value="1"/>
</dbReference>
<dbReference type="InterPro" id="IPR025202">
    <property type="entry name" value="PLD-like_dom"/>
</dbReference>
<proteinExistence type="predicted"/>